<dbReference type="Proteomes" id="UP000009886">
    <property type="component" value="Unassembled WGS sequence"/>
</dbReference>
<keyword evidence="1" id="KW-0812">Transmembrane</keyword>
<dbReference type="EMBL" id="AKCU01000308">
    <property type="protein sequence ID" value="EKV14372.1"/>
    <property type="molecule type" value="Genomic_DNA"/>
</dbReference>
<dbReference type="PROSITE" id="PS51257">
    <property type="entry name" value="PROKAR_LIPOPROTEIN"/>
    <property type="match status" value="1"/>
</dbReference>
<name>K9G0M1_PEND1</name>
<reference evidence="3" key="1">
    <citation type="journal article" date="2012" name="BMC Genomics">
        <title>Genome sequence of the necrotrophic fungus Penicillium digitatum, the main postharvest pathogen of citrus.</title>
        <authorList>
            <person name="Marcet-Houben M."/>
            <person name="Ballester A.-R."/>
            <person name="de la Fuente B."/>
            <person name="Harries E."/>
            <person name="Marcos J.F."/>
            <person name="Gonzalez-Candelas L."/>
            <person name="Gabaldon T."/>
        </authorList>
    </citation>
    <scope>NUCLEOTIDE SEQUENCE [LARGE SCALE GENOMIC DNA]</scope>
    <source>
        <strain evidence="3">Pd1 / CECT 20795</strain>
    </source>
</reference>
<dbReference type="KEGG" id="pdp:PDIP_44160"/>
<organism evidence="2 3">
    <name type="scientific">Penicillium digitatum (strain Pd1 / CECT 20795)</name>
    <name type="common">Green mold</name>
    <dbReference type="NCBI Taxonomy" id="1170230"/>
    <lineage>
        <taxon>Eukaryota</taxon>
        <taxon>Fungi</taxon>
        <taxon>Dikarya</taxon>
        <taxon>Ascomycota</taxon>
        <taxon>Pezizomycotina</taxon>
        <taxon>Eurotiomycetes</taxon>
        <taxon>Eurotiomycetidae</taxon>
        <taxon>Eurotiales</taxon>
        <taxon>Aspergillaceae</taxon>
        <taxon>Penicillium</taxon>
    </lineage>
</organism>
<protein>
    <submittedName>
        <fullName evidence="2">Uncharacterized protein</fullName>
    </submittedName>
</protein>
<dbReference type="HOGENOM" id="CLU_3033095_0_0_1"/>
<dbReference type="VEuPathDB" id="FungiDB:PDIP_44160"/>
<feature type="transmembrane region" description="Helical" evidence="1">
    <location>
        <begin position="21"/>
        <end position="40"/>
    </location>
</feature>
<gene>
    <name evidence="2" type="ORF">PDIP_44160</name>
</gene>
<dbReference type="AlphaFoldDB" id="K9G0M1"/>
<keyword evidence="1" id="KW-1133">Transmembrane helix</keyword>
<evidence type="ECO:0000256" key="1">
    <source>
        <dbReference type="SAM" id="Phobius"/>
    </source>
</evidence>
<comment type="caution">
    <text evidence="2">The sequence shown here is derived from an EMBL/GenBank/DDBJ whole genome shotgun (WGS) entry which is preliminary data.</text>
</comment>
<evidence type="ECO:0000313" key="3">
    <source>
        <dbReference type="Proteomes" id="UP000009886"/>
    </source>
</evidence>
<evidence type="ECO:0000313" key="2">
    <source>
        <dbReference type="EMBL" id="EKV14372.1"/>
    </source>
</evidence>
<accession>K9G0M1</accession>
<keyword evidence="1" id="KW-0472">Membrane</keyword>
<proteinExistence type="predicted"/>
<sequence>MKQRAQYQQGHKGNWRAVLGSPCASLSCVLVAFLVPFQIMKSFFSWVLSSNLYLS</sequence>